<dbReference type="GeneID" id="40150830"/>
<dbReference type="AlphaFoldDB" id="A0A847USR3"/>
<dbReference type="EMBL" id="WOWA01000011">
    <property type="protein sequence ID" value="NLV15544.1"/>
    <property type="molecule type" value="Genomic_DNA"/>
</dbReference>
<dbReference type="PROSITE" id="PS51257">
    <property type="entry name" value="PROKAR_LIPOPROTEIN"/>
    <property type="match status" value="1"/>
</dbReference>
<sequence>MTHKNIPRNSSIDRRTVLGLLSGSLAALAGCSGGLSDSGDGGDGSAGPPEEQSDYIEETSIEIVKNGRQLALEVAVTDEIEPSSVSIITESGREFVSDYFSPGETRTSLLLTAGDDNYKPLPRGQHTLYLRGDDVETEIPLELGTTFELEKVVPATEHPDVREGLGHLVVVVRNVGERTGAATRALMNGKEKEDVFVPVEPGETNVVRYFSLIEDTVSSCPRVDESAKRDEQLTVEFLWSDPVTFTQTISYENSSGCERTLIGTPEEVTASSTETET</sequence>
<name>A0A847USR3_HALAR</name>
<accession>A0A847USR3</accession>
<protein>
    <submittedName>
        <fullName evidence="1">Uncharacterized protein</fullName>
    </submittedName>
</protein>
<reference evidence="1" key="1">
    <citation type="submission" date="2019-12" db="EMBL/GenBank/DDBJ databases">
        <title>Whole genome sequencing of Haloarcula argentinensis strain pws5.</title>
        <authorList>
            <person name="Verma D.K."/>
            <person name="Gopal K."/>
            <person name="Prasad E.S."/>
        </authorList>
    </citation>
    <scope>NUCLEOTIDE SEQUENCE</scope>
    <source>
        <strain evidence="1">Pws5</strain>
    </source>
</reference>
<evidence type="ECO:0000313" key="2">
    <source>
        <dbReference type="Proteomes" id="UP000641625"/>
    </source>
</evidence>
<organism evidence="1 2">
    <name type="scientific">Haloarcula argentinensis</name>
    <dbReference type="NCBI Taxonomy" id="43776"/>
    <lineage>
        <taxon>Archaea</taxon>
        <taxon>Methanobacteriati</taxon>
        <taxon>Methanobacteriota</taxon>
        <taxon>Stenosarchaea group</taxon>
        <taxon>Halobacteria</taxon>
        <taxon>Halobacteriales</taxon>
        <taxon>Haloarculaceae</taxon>
        <taxon>Haloarcula</taxon>
    </lineage>
</organism>
<dbReference type="RefSeq" id="WP_011222341.1">
    <property type="nucleotide sequence ID" value="NZ_WOWA01000011.1"/>
</dbReference>
<dbReference type="Proteomes" id="UP000641625">
    <property type="component" value="Unassembled WGS sequence"/>
</dbReference>
<proteinExistence type="predicted"/>
<comment type="caution">
    <text evidence="1">The sequence shown here is derived from an EMBL/GenBank/DDBJ whole genome shotgun (WGS) entry which is preliminary data.</text>
</comment>
<gene>
    <name evidence="1" type="ORF">GOC77_19990</name>
</gene>
<evidence type="ECO:0000313" key="1">
    <source>
        <dbReference type="EMBL" id="NLV15544.1"/>
    </source>
</evidence>